<comment type="caution">
    <text evidence="1">The sequence shown here is derived from an EMBL/GenBank/DDBJ whole genome shotgun (WGS) entry which is preliminary data.</text>
</comment>
<organism evidence="1 2">
    <name type="scientific">Xenorhabdus yunnanensis</name>
    <dbReference type="NCBI Taxonomy" id="3025878"/>
    <lineage>
        <taxon>Bacteria</taxon>
        <taxon>Pseudomonadati</taxon>
        <taxon>Pseudomonadota</taxon>
        <taxon>Gammaproteobacteria</taxon>
        <taxon>Enterobacterales</taxon>
        <taxon>Morganellaceae</taxon>
        <taxon>Xenorhabdus</taxon>
    </lineage>
</organism>
<name>A0ABT5LKQ4_9GAMM</name>
<accession>A0ABT5LKQ4</accession>
<protein>
    <submittedName>
        <fullName evidence="1">Uncharacterized protein</fullName>
    </submittedName>
</protein>
<gene>
    <name evidence="1" type="ORF">PSI23_21070</name>
</gene>
<evidence type="ECO:0000313" key="2">
    <source>
        <dbReference type="Proteomes" id="UP001217178"/>
    </source>
</evidence>
<dbReference type="EMBL" id="JAQRFI010000133">
    <property type="protein sequence ID" value="MDC9591702.1"/>
    <property type="molecule type" value="Genomic_DNA"/>
</dbReference>
<dbReference type="Proteomes" id="UP001217178">
    <property type="component" value="Unassembled WGS sequence"/>
</dbReference>
<keyword evidence="2" id="KW-1185">Reference proteome</keyword>
<reference evidence="1 2" key="1">
    <citation type="submission" date="2023-02" db="EMBL/GenBank/DDBJ databases">
        <title>Entomopathogenic bacteria.</title>
        <authorList>
            <person name="Machado R.A."/>
        </authorList>
    </citation>
    <scope>NUCLEOTIDE SEQUENCE [LARGE SCALE GENOMIC DNA]</scope>
    <source>
        <strain evidence="1 2">XENO-10</strain>
    </source>
</reference>
<dbReference type="RefSeq" id="WP_273556908.1">
    <property type="nucleotide sequence ID" value="NZ_JAQRFI010000133.1"/>
</dbReference>
<sequence>MLKECIDSVLYGIETAQRVGSETKAEKIAESTLKMLTLFQSQKVEESQRQQHRVMSLDGAVISGGNYFEEMSFVGSCIGCVKDKETRAMDKSILKRVHGSEKYPVTWIIQLGATDAWFSRVTNGRIDEDYAPVNRQKANVYASAILNDLEPPRHLQKSDKPT</sequence>
<feature type="non-terminal residue" evidence="1">
    <location>
        <position position="162"/>
    </location>
</feature>
<evidence type="ECO:0000313" key="1">
    <source>
        <dbReference type="EMBL" id="MDC9591702.1"/>
    </source>
</evidence>
<proteinExistence type="predicted"/>